<dbReference type="SUPFAM" id="SSF55874">
    <property type="entry name" value="ATPase domain of HSP90 chaperone/DNA topoisomerase II/histidine kinase"/>
    <property type="match status" value="1"/>
</dbReference>
<protein>
    <recommendedName>
        <fullName evidence="3">histidine kinase</fullName>
        <ecNumber evidence="3">2.7.13.3</ecNumber>
    </recommendedName>
</protein>
<keyword evidence="9" id="KW-0067">ATP-binding</keyword>
<dbReference type="EC" id="2.7.13.3" evidence="3"/>
<sequence>MKALYCNLRIKHKMFLLISFVLLVFSTGALALLQYAFNVYNAEIYRQSAQSLSVSSSSIENELRKMERLSYRIATDQYVQSYLLRLRDSETKYERYSVGMDLRRRLLEIGALDKYVRSIQVYDVHDKEYATGNKVVTLSRDRWQQIKEASAAEQGGVKWIFPDETDSAFVAARSVRSYLDASLDHIGTIAVRIDFEAIVANFSSTFNEEGARLVIFDEGERRVYPVDESLSAGHMPRMGHKGYALIKDEGKRYFTTYHPADHTKWTYMVVTPYDSLFTAIMSVRKVVLATFATLFLLVMFVGMRFAGGLTGPIESLNRKMKQVETGDFEYSDEEDDVPFSGDETGQMHHNFNHMMQRINRLIEENYKKQLVIKDAEYKTLQAQVNPHFLYNTLESINWAAKVAGHEKISSMAESLGYILHSSMSMKELLIPLQQELKIVENYITIQKYRFEDRLLFYNQVPDSMLHYQVPKFSLQPLVENAIRHGLERMVGTCTIAIFAKIENERLVMTVKDNGPGIEQPLLRQLTAGQYKSKGTGIGLNNIHERIQIVFGEPYGIEVVSEKYKGTEVRVVLPCEGGKSRDVQGFTRRR</sequence>
<evidence type="ECO:0000256" key="7">
    <source>
        <dbReference type="ARBA" id="ARBA00022741"/>
    </source>
</evidence>
<evidence type="ECO:0000256" key="8">
    <source>
        <dbReference type="ARBA" id="ARBA00022777"/>
    </source>
</evidence>
<evidence type="ECO:0000256" key="11">
    <source>
        <dbReference type="ARBA" id="ARBA00023136"/>
    </source>
</evidence>
<dbReference type="Pfam" id="PF02518">
    <property type="entry name" value="HATPase_c"/>
    <property type="match status" value="1"/>
</dbReference>
<keyword evidence="5" id="KW-0597">Phosphoprotein</keyword>
<dbReference type="PANTHER" id="PTHR34220">
    <property type="entry name" value="SENSOR HISTIDINE KINASE YPDA"/>
    <property type="match status" value="1"/>
</dbReference>
<dbReference type="InterPro" id="IPR003660">
    <property type="entry name" value="HAMP_dom"/>
</dbReference>
<evidence type="ECO:0000259" key="14">
    <source>
        <dbReference type="PROSITE" id="PS50885"/>
    </source>
</evidence>
<dbReference type="InterPro" id="IPR004358">
    <property type="entry name" value="Sig_transdc_His_kin-like_C"/>
</dbReference>
<keyword evidence="10" id="KW-0902">Two-component regulatory system</keyword>
<dbReference type="InterPro" id="IPR005467">
    <property type="entry name" value="His_kinase_dom"/>
</dbReference>
<name>A0A1U9KBV5_9BACL</name>
<evidence type="ECO:0000256" key="3">
    <source>
        <dbReference type="ARBA" id="ARBA00012438"/>
    </source>
</evidence>
<dbReference type="GO" id="GO:0005886">
    <property type="term" value="C:plasma membrane"/>
    <property type="evidence" value="ECO:0007669"/>
    <property type="project" value="UniProtKB-SubCell"/>
</dbReference>
<dbReference type="InterPro" id="IPR050640">
    <property type="entry name" value="Bact_2-comp_sensor_kinase"/>
</dbReference>
<reference evidence="15 16" key="1">
    <citation type="journal article" date="2015" name="Int. J. Syst. Evol. Microbiol.">
        <title>Novibacillus thermophilus gen. nov., sp. nov., a Gram-staining-negative and moderately thermophilic member of the family Thermoactinomycetaceae.</title>
        <authorList>
            <person name="Yang G."/>
            <person name="Chen J."/>
            <person name="Zhou S."/>
        </authorList>
    </citation>
    <scope>NUCLEOTIDE SEQUENCE [LARGE SCALE GENOMIC DNA]</scope>
    <source>
        <strain evidence="15 16">SG-1</strain>
    </source>
</reference>
<comment type="subcellular location">
    <subcellularLocation>
        <location evidence="2">Cell membrane</location>
        <topology evidence="2">Multi-pass membrane protein</topology>
    </subcellularLocation>
</comment>
<dbReference type="CDD" id="cd06225">
    <property type="entry name" value="HAMP"/>
    <property type="match status" value="1"/>
</dbReference>
<evidence type="ECO:0000256" key="4">
    <source>
        <dbReference type="ARBA" id="ARBA00022475"/>
    </source>
</evidence>
<evidence type="ECO:0000313" key="16">
    <source>
        <dbReference type="Proteomes" id="UP000188603"/>
    </source>
</evidence>
<dbReference type="Proteomes" id="UP000188603">
    <property type="component" value="Chromosome"/>
</dbReference>
<evidence type="ECO:0000256" key="1">
    <source>
        <dbReference type="ARBA" id="ARBA00000085"/>
    </source>
</evidence>
<dbReference type="InterPro" id="IPR003594">
    <property type="entry name" value="HATPase_dom"/>
</dbReference>
<comment type="catalytic activity">
    <reaction evidence="1">
        <text>ATP + protein L-histidine = ADP + protein N-phospho-L-histidine.</text>
        <dbReference type="EC" id="2.7.13.3"/>
    </reaction>
</comment>
<dbReference type="SMART" id="SM00387">
    <property type="entry name" value="HATPase_c"/>
    <property type="match status" value="1"/>
</dbReference>
<dbReference type="SMART" id="SM00304">
    <property type="entry name" value="HAMP"/>
    <property type="match status" value="1"/>
</dbReference>
<dbReference type="GO" id="GO:0005524">
    <property type="term" value="F:ATP binding"/>
    <property type="evidence" value="ECO:0007669"/>
    <property type="project" value="UniProtKB-KW"/>
</dbReference>
<evidence type="ECO:0000256" key="5">
    <source>
        <dbReference type="ARBA" id="ARBA00022553"/>
    </source>
</evidence>
<keyword evidence="4" id="KW-1003">Cell membrane</keyword>
<dbReference type="Pfam" id="PF06580">
    <property type="entry name" value="His_kinase"/>
    <property type="match status" value="1"/>
</dbReference>
<keyword evidence="12" id="KW-0812">Transmembrane</keyword>
<keyword evidence="12" id="KW-1133">Transmembrane helix</keyword>
<dbReference type="SUPFAM" id="SSF158472">
    <property type="entry name" value="HAMP domain-like"/>
    <property type="match status" value="1"/>
</dbReference>
<keyword evidence="8 15" id="KW-0418">Kinase</keyword>
<feature type="domain" description="HAMP" evidence="14">
    <location>
        <begin position="307"/>
        <end position="363"/>
    </location>
</feature>
<dbReference type="Gene3D" id="3.30.565.10">
    <property type="entry name" value="Histidine kinase-like ATPase, C-terminal domain"/>
    <property type="match status" value="1"/>
</dbReference>
<keyword evidence="11 12" id="KW-0472">Membrane</keyword>
<proteinExistence type="predicted"/>
<dbReference type="GO" id="GO:0000155">
    <property type="term" value="F:phosphorelay sensor kinase activity"/>
    <property type="evidence" value="ECO:0007669"/>
    <property type="project" value="InterPro"/>
</dbReference>
<dbReference type="PANTHER" id="PTHR34220:SF7">
    <property type="entry name" value="SENSOR HISTIDINE KINASE YPDA"/>
    <property type="match status" value="1"/>
</dbReference>
<dbReference type="InterPro" id="IPR010559">
    <property type="entry name" value="Sig_transdc_His_kin_internal"/>
</dbReference>
<organism evidence="15 16">
    <name type="scientific">Novibacillus thermophilus</name>
    <dbReference type="NCBI Taxonomy" id="1471761"/>
    <lineage>
        <taxon>Bacteria</taxon>
        <taxon>Bacillati</taxon>
        <taxon>Bacillota</taxon>
        <taxon>Bacilli</taxon>
        <taxon>Bacillales</taxon>
        <taxon>Thermoactinomycetaceae</taxon>
        <taxon>Novibacillus</taxon>
    </lineage>
</organism>
<dbReference type="PROSITE" id="PS50109">
    <property type="entry name" value="HIS_KIN"/>
    <property type="match status" value="1"/>
</dbReference>
<accession>A0A1U9KBV5</accession>
<dbReference type="KEGG" id="ntr:B0W44_12715"/>
<evidence type="ECO:0000256" key="6">
    <source>
        <dbReference type="ARBA" id="ARBA00022679"/>
    </source>
</evidence>
<dbReference type="EMBL" id="CP019699">
    <property type="protein sequence ID" value="AQS57547.1"/>
    <property type="molecule type" value="Genomic_DNA"/>
</dbReference>
<dbReference type="PROSITE" id="PS50885">
    <property type="entry name" value="HAMP"/>
    <property type="match status" value="1"/>
</dbReference>
<dbReference type="Gene3D" id="6.10.340.10">
    <property type="match status" value="1"/>
</dbReference>
<evidence type="ECO:0000256" key="12">
    <source>
        <dbReference type="SAM" id="Phobius"/>
    </source>
</evidence>
<keyword evidence="6" id="KW-0808">Transferase</keyword>
<dbReference type="InterPro" id="IPR036890">
    <property type="entry name" value="HATPase_C_sf"/>
</dbReference>
<evidence type="ECO:0000256" key="10">
    <source>
        <dbReference type="ARBA" id="ARBA00023012"/>
    </source>
</evidence>
<evidence type="ECO:0000313" key="15">
    <source>
        <dbReference type="EMBL" id="AQS57547.1"/>
    </source>
</evidence>
<gene>
    <name evidence="15" type="ORF">B0W44_12715</name>
</gene>
<dbReference type="STRING" id="1471761.B0W44_12715"/>
<feature type="domain" description="Histidine kinase" evidence="13">
    <location>
        <begin position="474"/>
        <end position="576"/>
    </location>
</feature>
<dbReference type="Pfam" id="PF00672">
    <property type="entry name" value="HAMP"/>
    <property type="match status" value="1"/>
</dbReference>
<evidence type="ECO:0000259" key="13">
    <source>
        <dbReference type="PROSITE" id="PS50109"/>
    </source>
</evidence>
<evidence type="ECO:0000256" key="9">
    <source>
        <dbReference type="ARBA" id="ARBA00022840"/>
    </source>
</evidence>
<feature type="transmembrane region" description="Helical" evidence="12">
    <location>
        <begin position="286"/>
        <end position="311"/>
    </location>
</feature>
<keyword evidence="7" id="KW-0547">Nucleotide-binding</keyword>
<dbReference type="PRINTS" id="PR00344">
    <property type="entry name" value="BCTRLSENSOR"/>
</dbReference>
<evidence type="ECO:0000256" key="2">
    <source>
        <dbReference type="ARBA" id="ARBA00004651"/>
    </source>
</evidence>
<dbReference type="AlphaFoldDB" id="A0A1U9KBV5"/>
<keyword evidence="16" id="KW-1185">Reference proteome</keyword>